<dbReference type="EMBL" id="BART01001385">
    <property type="protein sequence ID" value="GAG67933.1"/>
    <property type="molecule type" value="Genomic_DNA"/>
</dbReference>
<evidence type="ECO:0000313" key="2">
    <source>
        <dbReference type="EMBL" id="GAG67933.1"/>
    </source>
</evidence>
<organism evidence="2">
    <name type="scientific">marine sediment metagenome</name>
    <dbReference type="NCBI Taxonomy" id="412755"/>
    <lineage>
        <taxon>unclassified sequences</taxon>
        <taxon>metagenomes</taxon>
        <taxon>ecological metagenomes</taxon>
    </lineage>
</organism>
<accession>X1A573</accession>
<dbReference type="AlphaFoldDB" id="X1A573"/>
<dbReference type="GO" id="GO:0016491">
    <property type="term" value="F:oxidoreductase activity"/>
    <property type="evidence" value="ECO:0007669"/>
    <property type="project" value="InterPro"/>
</dbReference>
<dbReference type="InterPro" id="IPR009010">
    <property type="entry name" value="Asp_de-COase-like_dom_sf"/>
</dbReference>
<reference evidence="2" key="1">
    <citation type="journal article" date="2014" name="Front. Microbiol.">
        <title>High frequency of phylogenetically diverse reductive dehalogenase-homologous genes in deep subseafloor sedimentary metagenomes.</title>
        <authorList>
            <person name="Kawai M."/>
            <person name="Futagami T."/>
            <person name="Toyoda A."/>
            <person name="Takaki Y."/>
            <person name="Nishi S."/>
            <person name="Hori S."/>
            <person name="Arai W."/>
            <person name="Tsubouchi T."/>
            <person name="Morono Y."/>
            <person name="Uchiyama I."/>
            <person name="Ito T."/>
            <person name="Fujiyama A."/>
            <person name="Inagaki F."/>
            <person name="Takami H."/>
        </authorList>
    </citation>
    <scope>NUCLEOTIDE SEQUENCE</scope>
    <source>
        <strain evidence="2">Expedition CK06-06</strain>
    </source>
</reference>
<comment type="caution">
    <text evidence="2">The sequence shown here is derived from an EMBL/GenBank/DDBJ whole genome shotgun (WGS) entry which is preliminary data.</text>
</comment>
<name>X1A573_9ZZZZ</name>
<dbReference type="GO" id="GO:0043546">
    <property type="term" value="F:molybdopterin cofactor binding"/>
    <property type="evidence" value="ECO:0007669"/>
    <property type="project" value="InterPro"/>
</dbReference>
<dbReference type="InterPro" id="IPR006657">
    <property type="entry name" value="MoPterin_dinucl-bd_dom"/>
</dbReference>
<proteinExistence type="predicted"/>
<dbReference type="Gene3D" id="2.40.40.20">
    <property type="match status" value="1"/>
</dbReference>
<sequence length="123" mass="14085">MEMLINTVRMIDYDQVKEYSFGDKNSLKENLAIGIINPEDFEKLNLTTSLNLKLSNEYGKVIIKVKQNKDVPIGTILMPVSIWANQITGISNEQLIFKNIKVNAETTRDKVLDMEELLNIIKK</sequence>
<dbReference type="SUPFAM" id="SSF50692">
    <property type="entry name" value="ADC-like"/>
    <property type="match status" value="1"/>
</dbReference>
<protein>
    <recommendedName>
        <fullName evidence="1">Molybdopterin dinucleotide-binding domain-containing protein</fullName>
    </recommendedName>
</protein>
<feature type="domain" description="Molybdopterin dinucleotide-binding" evidence="1">
    <location>
        <begin position="33"/>
        <end position="96"/>
    </location>
</feature>
<dbReference type="Pfam" id="PF01568">
    <property type="entry name" value="Molydop_binding"/>
    <property type="match status" value="1"/>
</dbReference>
<gene>
    <name evidence="2" type="ORF">S01H4_04960</name>
</gene>
<evidence type="ECO:0000259" key="1">
    <source>
        <dbReference type="Pfam" id="PF01568"/>
    </source>
</evidence>